<proteinExistence type="inferred from homology"/>
<dbReference type="SUPFAM" id="SSF51735">
    <property type="entry name" value="NAD(P)-binding Rossmann-fold domains"/>
    <property type="match status" value="1"/>
</dbReference>
<organism evidence="5 6">
    <name type="scientific">Puccinia graminis f. sp. tritici</name>
    <dbReference type="NCBI Taxonomy" id="56615"/>
    <lineage>
        <taxon>Eukaryota</taxon>
        <taxon>Fungi</taxon>
        <taxon>Dikarya</taxon>
        <taxon>Basidiomycota</taxon>
        <taxon>Pucciniomycotina</taxon>
        <taxon>Pucciniomycetes</taxon>
        <taxon>Pucciniales</taxon>
        <taxon>Pucciniaceae</taxon>
        <taxon>Puccinia</taxon>
    </lineage>
</organism>
<dbReference type="AlphaFoldDB" id="A0A5B0PCS3"/>
<protein>
    <submittedName>
        <fullName evidence="5">Dehydrogenase reductase SDR member 4</fullName>
    </submittedName>
</protein>
<evidence type="ECO:0000313" key="6">
    <source>
        <dbReference type="Proteomes" id="UP000324748"/>
    </source>
</evidence>
<dbReference type="Gene3D" id="3.40.50.720">
    <property type="entry name" value="NAD(P)-binding Rossmann-like Domain"/>
    <property type="match status" value="1"/>
</dbReference>
<dbReference type="OrthoDB" id="2898618at2759"/>
<evidence type="ECO:0000313" key="5">
    <source>
        <dbReference type="EMBL" id="KAA1098450.1"/>
    </source>
</evidence>
<dbReference type="GO" id="GO:0016491">
    <property type="term" value="F:oxidoreductase activity"/>
    <property type="evidence" value="ECO:0007669"/>
    <property type="project" value="UniProtKB-KW"/>
</dbReference>
<dbReference type="InterPro" id="IPR052178">
    <property type="entry name" value="Sec_Metab_Biosynth_SDR"/>
</dbReference>
<dbReference type="EMBL" id="VSWC01000066">
    <property type="protein sequence ID" value="KAA1098450.1"/>
    <property type="molecule type" value="Genomic_DNA"/>
</dbReference>
<accession>A0A5B0PCS3</accession>
<keyword evidence="2" id="KW-0521">NADP</keyword>
<evidence type="ECO:0000256" key="2">
    <source>
        <dbReference type="ARBA" id="ARBA00022857"/>
    </source>
</evidence>
<evidence type="ECO:0000256" key="1">
    <source>
        <dbReference type="ARBA" id="ARBA00006484"/>
    </source>
</evidence>
<evidence type="ECO:0000256" key="3">
    <source>
        <dbReference type="ARBA" id="ARBA00023002"/>
    </source>
</evidence>
<dbReference type="Pfam" id="PF00106">
    <property type="entry name" value="adh_short"/>
    <property type="match status" value="1"/>
</dbReference>
<dbReference type="InterPro" id="IPR002347">
    <property type="entry name" value="SDR_fam"/>
</dbReference>
<dbReference type="Proteomes" id="UP000324748">
    <property type="component" value="Unassembled WGS sequence"/>
</dbReference>
<comment type="caution">
    <text evidence="5">The sequence shown here is derived from an EMBL/GenBank/DDBJ whole genome shotgun (WGS) entry which is preliminary data.</text>
</comment>
<dbReference type="PANTHER" id="PTHR43618:SF8">
    <property type="entry name" value="7ALPHA-HYDROXYSTEROID DEHYDROGENASE"/>
    <property type="match status" value="1"/>
</dbReference>
<sequence>MGTVSIQRLPSSQRNLTVLSVVAGILLKKRTEDISSANECRQVVVRLNMSSLKIESLFGVQGRVAVITGGSQGLGETLARAWVVNGGHALITSRTEETLSKLCKELNQCGPGKAEYVVGDLSSKAGCLAVCTEIKKRFQKIHVLVNNAGTVLSAPFDDVPEKEGWDDVFDLNVKAVFFMTSQLTPELAKDATNLDPGRVVVISSAAAFNTNTEPLRAFGISGKGTWSYKASKAAAVSLSTTLAVTLGPKLITVNTICPGFYRSNMTKPFFDKVGDSIEKEHPMGRSGTPEDIAGVFLFLTSRAGAHVSANYILSDGGSIAAGKFT</sequence>
<name>A0A5B0PCS3_PUCGR</name>
<gene>
    <name evidence="5" type="primary">DHRS4_1</name>
    <name evidence="5" type="ORF">PGT21_035418</name>
</gene>
<evidence type="ECO:0000256" key="4">
    <source>
        <dbReference type="RuleBase" id="RU000363"/>
    </source>
</evidence>
<dbReference type="PRINTS" id="PR00081">
    <property type="entry name" value="GDHRDH"/>
</dbReference>
<comment type="similarity">
    <text evidence="1 4">Belongs to the short-chain dehydrogenases/reductases (SDR) family.</text>
</comment>
<dbReference type="PANTHER" id="PTHR43618">
    <property type="entry name" value="7-ALPHA-HYDROXYSTEROID DEHYDROGENASE"/>
    <property type="match status" value="1"/>
</dbReference>
<reference evidence="5 6" key="1">
    <citation type="submission" date="2019-05" db="EMBL/GenBank/DDBJ databases">
        <title>Emergence of the Ug99 lineage of the wheat stem rust pathogen through somatic hybridization.</title>
        <authorList>
            <person name="Li F."/>
            <person name="Upadhyaya N.M."/>
            <person name="Sperschneider J."/>
            <person name="Matny O."/>
            <person name="Nguyen-Phuc H."/>
            <person name="Mago R."/>
            <person name="Raley C."/>
            <person name="Miller M.E."/>
            <person name="Silverstein K.A.T."/>
            <person name="Henningsen E."/>
            <person name="Hirsch C.D."/>
            <person name="Visser B."/>
            <person name="Pretorius Z.A."/>
            <person name="Steffenson B.J."/>
            <person name="Schwessinger B."/>
            <person name="Dodds P.N."/>
            <person name="Figueroa M."/>
        </authorList>
    </citation>
    <scope>NUCLEOTIDE SEQUENCE [LARGE SCALE GENOMIC DNA]</scope>
    <source>
        <strain evidence="5">21-0</strain>
    </source>
</reference>
<dbReference type="FunFam" id="3.40.50.720:FF:000084">
    <property type="entry name" value="Short-chain dehydrogenase reductase"/>
    <property type="match status" value="1"/>
</dbReference>
<dbReference type="PRINTS" id="PR00080">
    <property type="entry name" value="SDRFAMILY"/>
</dbReference>
<dbReference type="InterPro" id="IPR036291">
    <property type="entry name" value="NAD(P)-bd_dom_sf"/>
</dbReference>
<keyword evidence="3" id="KW-0560">Oxidoreductase</keyword>
<keyword evidence="6" id="KW-1185">Reference proteome</keyword>